<dbReference type="GO" id="GO:0016301">
    <property type="term" value="F:kinase activity"/>
    <property type="evidence" value="ECO:0007669"/>
    <property type="project" value="UniProtKB-KW"/>
</dbReference>
<dbReference type="CDD" id="cd00038">
    <property type="entry name" value="CAP_ED"/>
    <property type="match status" value="1"/>
</dbReference>
<dbReference type="InterPro" id="IPR000595">
    <property type="entry name" value="cNMP-bd_dom"/>
</dbReference>
<dbReference type="Proteomes" id="UP000199310">
    <property type="component" value="Unassembled WGS sequence"/>
</dbReference>
<organism evidence="2 3">
    <name type="scientific">Chitinophaga arvensicola</name>
    <dbReference type="NCBI Taxonomy" id="29529"/>
    <lineage>
        <taxon>Bacteria</taxon>
        <taxon>Pseudomonadati</taxon>
        <taxon>Bacteroidota</taxon>
        <taxon>Chitinophagia</taxon>
        <taxon>Chitinophagales</taxon>
        <taxon>Chitinophagaceae</taxon>
        <taxon>Chitinophaga</taxon>
    </lineage>
</organism>
<dbReference type="RefSeq" id="WP_089900398.1">
    <property type="nucleotide sequence ID" value="NZ_FOJG01000002.1"/>
</dbReference>
<name>A0A1I0SC80_9BACT</name>
<evidence type="ECO:0000313" key="3">
    <source>
        <dbReference type="Proteomes" id="UP000199310"/>
    </source>
</evidence>
<dbReference type="SMART" id="SM00100">
    <property type="entry name" value="cNMP"/>
    <property type="match status" value="1"/>
</dbReference>
<dbReference type="SUPFAM" id="SSF51206">
    <property type="entry name" value="cAMP-binding domain-like"/>
    <property type="match status" value="1"/>
</dbReference>
<keyword evidence="2" id="KW-0808">Transferase</keyword>
<keyword evidence="3" id="KW-1185">Reference proteome</keyword>
<dbReference type="Pfam" id="PF00027">
    <property type="entry name" value="cNMP_binding"/>
    <property type="match status" value="1"/>
</dbReference>
<sequence>MDSLFSLLSTLGTISQDLKNEINNKLKIMTLQKGEMLLRQEEVCNHLFFVSKGLLRAYYEKDEEDITSWFMMENDFIVSVQSFFRRIPSHESIQALENCELACIHHDDLMDIYANFLEFNIIGRKLTEHYYCKCDERLLGMRKQRASEKYDFLLEHHNELLLRVPTKFIASYLGVASRTFSRMRSEIRQ</sequence>
<protein>
    <submittedName>
        <fullName evidence="2">cAMP-binding domain of CRP or a regulatory subunit of cAMP-dependent protein kinases</fullName>
    </submittedName>
</protein>
<accession>A0A1I0SC80</accession>
<keyword evidence="2" id="KW-0418">Kinase</keyword>
<dbReference type="OrthoDB" id="680421at2"/>
<dbReference type="EMBL" id="FOJG01000002">
    <property type="protein sequence ID" value="SEW53306.1"/>
    <property type="molecule type" value="Genomic_DNA"/>
</dbReference>
<dbReference type="PROSITE" id="PS50042">
    <property type="entry name" value="CNMP_BINDING_3"/>
    <property type="match status" value="1"/>
</dbReference>
<proteinExistence type="predicted"/>
<gene>
    <name evidence="2" type="ORF">SAMN04488122_5408</name>
</gene>
<dbReference type="InterPro" id="IPR018490">
    <property type="entry name" value="cNMP-bd_dom_sf"/>
</dbReference>
<reference evidence="3" key="1">
    <citation type="submission" date="2016-10" db="EMBL/GenBank/DDBJ databases">
        <authorList>
            <person name="Varghese N."/>
            <person name="Submissions S."/>
        </authorList>
    </citation>
    <scope>NUCLEOTIDE SEQUENCE [LARGE SCALE GENOMIC DNA]</scope>
    <source>
        <strain evidence="3">DSM 3695</strain>
    </source>
</reference>
<evidence type="ECO:0000259" key="1">
    <source>
        <dbReference type="PROSITE" id="PS50042"/>
    </source>
</evidence>
<evidence type="ECO:0000313" key="2">
    <source>
        <dbReference type="EMBL" id="SEW53306.1"/>
    </source>
</evidence>
<dbReference type="Gene3D" id="2.60.120.10">
    <property type="entry name" value="Jelly Rolls"/>
    <property type="match status" value="1"/>
</dbReference>
<feature type="domain" description="Cyclic nucleotide-binding" evidence="1">
    <location>
        <begin position="10"/>
        <end position="112"/>
    </location>
</feature>
<dbReference type="STRING" id="29529.SAMN04488122_5408"/>
<dbReference type="InterPro" id="IPR014710">
    <property type="entry name" value="RmlC-like_jellyroll"/>
</dbReference>
<dbReference type="AlphaFoldDB" id="A0A1I0SC80"/>